<dbReference type="Gene3D" id="2.60.450.10">
    <property type="entry name" value="Lipopolysaccharide (LPS) transport protein A like domain"/>
    <property type="match status" value="1"/>
</dbReference>
<dbReference type="OrthoDB" id="6717529at2"/>
<reference evidence="7 8" key="1">
    <citation type="submission" date="2016-09" db="EMBL/GenBank/DDBJ databases">
        <authorList>
            <person name="Capua I."/>
            <person name="De Benedictis P."/>
            <person name="Joannis T."/>
            <person name="Lombin L.H."/>
            <person name="Cattoli G."/>
        </authorList>
    </citation>
    <scope>NUCLEOTIDE SEQUENCE [LARGE SCALE GENOMIC DNA]</scope>
    <source>
        <strain evidence="7 8">ANC 4671</strain>
    </source>
</reference>
<accession>A0A1E7R6S4</accession>
<dbReference type="GO" id="GO:0005886">
    <property type="term" value="C:plasma membrane"/>
    <property type="evidence" value="ECO:0007669"/>
    <property type="project" value="InterPro"/>
</dbReference>
<keyword evidence="2" id="KW-0997">Cell inner membrane</keyword>
<feature type="transmembrane region" description="Helical" evidence="6">
    <location>
        <begin position="6"/>
        <end position="23"/>
    </location>
</feature>
<keyword evidence="1" id="KW-1003">Cell membrane</keyword>
<keyword evidence="8" id="KW-1185">Reference proteome</keyword>
<dbReference type="GO" id="GO:0030288">
    <property type="term" value="C:outer membrane-bounded periplasmic space"/>
    <property type="evidence" value="ECO:0007669"/>
    <property type="project" value="TreeGrafter"/>
</dbReference>
<keyword evidence="4 6" id="KW-1133">Transmembrane helix</keyword>
<keyword evidence="5 6" id="KW-0472">Membrane</keyword>
<comment type="caution">
    <text evidence="7">The sequence shown here is derived from an EMBL/GenBank/DDBJ whole genome shotgun (WGS) entry which is preliminary data.</text>
</comment>
<organism evidence="7 8">
    <name type="scientific">Acinetobacter qingfengensis</name>
    <dbReference type="NCBI Taxonomy" id="1262585"/>
    <lineage>
        <taxon>Bacteria</taxon>
        <taxon>Pseudomonadati</taxon>
        <taxon>Pseudomonadota</taxon>
        <taxon>Gammaproteobacteria</taxon>
        <taxon>Moraxellales</taxon>
        <taxon>Moraxellaceae</taxon>
        <taxon>Acinetobacter</taxon>
    </lineage>
</organism>
<dbReference type="Proteomes" id="UP000185895">
    <property type="component" value="Unassembled WGS sequence"/>
</dbReference>
<keyword evidence="3 6" id="KW-0812">Transmembrane</keyword>
<name>A0A1E7R6S4_9GAMM</name>
<dbReference type="Pfam" id="PF06835">
    <property type="entry name" value="LptC"/>
    <property type="match status" value="1"/>
</dbReference>
<evidence type="ECO:0000256" key="6">
    <source>
        <dbReference type="SAM" id="Phobius"/>
    </source>
</evidence>
<evidence type="ECO:0000256" key="5">
    <source>
        <dbReference type="ARBA" id="ARBA00023136"/>
    </source>
</evidence>
<evidence type="ECO:0000256" key="4">
    <source>
        <dbReference type="ARBA" id="ARBA00022989"/>
    </source>
</evidence>
<dbReference type="PANTHER" id="PTHR37481">
    <property type="entry name" value="LIPOPOLYSACCHARIDE EXPORT SYSTEM PROTEIN LPTC"/>
    <property type="match status" value="1"/>
</dbReference>
<evidence type="ECO:0000313" key="7">
    <source>
        <dbReference type="EMBL" id="OEY94953.1"/>
    </source>
</evidence>
<dbReference type="PANTHER" id="PTHR37481:SF1">
    <property type="entry name" value="LIPOPOLYSACCHARIDE EXPORT SYSTEM PROTEIN LPTC"/>
    <property type="match status" value="1"/>
</dbReference>
<gene>
    <name evidence="7" type="ORF">BJI46_13180</name>
</gene>
<dbReference type="GO" id="GO:0017089">
    <property type="term" value="F:glycolipid transfer activity"/>
    <property type="evidence" value="ECO:0007669"/>
    <property type="project" value="TreeGrafter"/>
</dbReference>
<proteinExistence type="predicted"/>
<dbReference type="InterPro" id="IPR010664">
    <property type="entry name" value="LipoPS_assembly_LptC-rel"/>
</dbReference>
<dbReference type="InterPro" id="IPR052363">
    <property type="entry name" value="LPS_export_LptC"/>
</dbReference>
<dbReference type="EMBL" id="MKKK01000029">
    <property type="protein sequence ID" value="OEY94953.1"/>
    <property type="molecule type" value="Genomic_DNA"/>
</dbReference>
<dbReference type="GO" id="GO:0015221">
    <property type="term" value="F:lipopolysaccharide transmembrane transporter activity"/>
    <property type="evidence" value="ECO:0007669"/>
    <property type="project" value="InterPro"/>
</dbReference>
<dbReference type="NCBIfam" id="TIGR04409">
    <property type="entry name" value="LptC_YrbK"/>
    <property type="match status" value="1"/>
</dbReference>
<evidence type="ECO:0000256" key="1">
    <source>
        <dbReference type="ARBA" id="ARBA00022475"/>
    </source>
</evidence>
<protein>
    <submittedName>
        <fullName evidence="7">LPS export ABC transporter periplasmic protein LptC</fullName>
    </submittedName>
</protein>
<evidence type="ECO:0000256" key="2">
    <source>
        <dbReference type="ARBA" id="ARBA00022519"/>
    </source>
</evidence>
<dbReference type="STRING" id="1262585.BJI46_13180"/>
<sequence>MDTRLLYSIALAFVTVVGGFYYFSGKSKKLDTAANQNMNSTATNIHVTQTRGDGQLYAKAQANHLTQAMQSGRTEIDRLQGELFENGKTSATFFANKGIANNDYQDVQLVGNVTLNKVSDDKTPNITFKTDQLSGNTKTNQIETNSPVQVQSPQAQFTSQGLKGNLSTGYYEFFTIRGKYDPASR</sequence>
<dbReference type="RefSeq" id="WP_070070088.1">
    <property type="nucleotide sequence ID" value="NZ_MKKK01000029.1"/>
</dbReference>
<evidence type="ECO:0000313" key="8">
    <source>
        <dbReference type="Proteomes" id="UP000185895"/>
    </source>
</evidence>
<evidence type="ECO:0000256" key="3">
    <source>
        <dbReference type="ARBA" id="ARBA00022692"/>
    </source>
</evidence>
<dbReference type="InterPro" id="IPR026265">
    <property type="entry name" value="LptC"/>
</dbReference>
<dbReference type="AlphaFoldDB" id="A0A1E7R6S4"/>